<reference evidence="1 2" key="1">
    <citation type="submission" date="2019-03" db="EMBL/GenBank/DDBJ databases">
        <title>Genomic Encyclopedia of Type Strains, Phase IV (KMG-IV): sequencing the most valuable type-strain genomes for metagenomic binning, comparative biology and taxonomic classification.</title>
        <authorList>
            <person name="Goeker M."/>
        </authorList>
    </citation>
    <scope>NUCLEOTIDE SEQUENCE [LARGE SCALE GENOMIC DNA]</scope>
    <source>
        <strain evidence="1 2">DSM 46770</strain>
    </source>
</reference>
<organism evidence="1 2">
    <name type="scientific">Actinorugispora endophytica</name>
    <dbReference type="NCBI Taxonomy" id="1605990"/>
    <lineage>
        <taxon>Bacteria</taxon>
        <taxon>Bacillati</taxon>
        <taxon>Actinomycetota</taxon>
        <taxon>Actinomycetes</taxon>
        <taxon>Streptosporangiales</taxon>
        <taxon>Nocardiopsidaceae</taxon>
        <taxon>Actinorugispora</taxon>
    </lineage>
</organism>
<protein>
    <recommendedName>
        <fullName evidence="3">Bacterial CdiA-CT RNAse A domain-containing protein</fullName>
    </recommendedName>
</protein>
<keyword evidence="2" id="KW-1185">Reference proteome</keyword>
<sequence>MLRADRDAVLEVRNGVVRIDPEGLSADELDQAVRNQAGESNMGHEASAAYHLRKHYHELPESETTGDRVRDYHDSMELTIRNGTLVDWIPFPGVGEKFVYQREVPDPTGRVDTMKAIVLVRSDGMLVTMTYGRRPG</sequence>
<dbReference type="EMBL" id="SNYN01000003">
    <property type="protein sequence ID" value="TDQ53755.1"/>
    <property type="molecule type" value="Genomic_DNA"/>
</dbReference>
<evidence type="ECO:0000313" key="2">
    <source>
        <dbReference type="Proteomes" id="UP000295281"/>
    </source>
</evidence>
<gene>
    <name evidence="1" type="ORF">EV190_103206</name>
</gene>
<comment type="caution">
    <text evidence="1">The sequence shown here is derived from an EMBL/GenBank/DDBJ whole genome shotgun (WGS) entry which is preliminary data.</text>
</comment>
<dbReference type="Proteomes" id="UP000295281">
    <property type="component" value="Unassembled WGS sequence"/>
</dbReference>
<dbReference type="AlphaFoldDB" id="A0A4R6V143"/>
<evidence type="ECO:0000313" key="1">
    <source>
        <dbReference type="EMBL" id="TDQ53755.1"/>
    </source>
</evidence>
<proteinExistence type="predicted"/>
<accession>A0A4R6V143</accession>
<evidence type="ECO:0008006" key="3">
    <source>
        <dbReference type="Google" id="ProtNLM"/>
    </source>
</evidence>
<name>A0A4R6V143_9ACTN</name>